<accession>A0A2K1DX89</accession>
<evidence type="ECO:0000313" key="1">
    <source>
        <dbReference type="EMBL" id="PNQ72619.1"/>
    </source>
</evidence>
<dbReference type="RefSeq" id="WP_103052501.1">
    <property type="nucleotide sequence ID" value="NZ_POWF01000007.1"/>
</dbReference>
<dbReference type="EMBL" id="POWF01000007">
    <property type="protein sequence ID" value="PNQ72619.1"/>
    <property type="molecule type" value="Genomic_DNA"/>
</dbReference>
<dbReference type="Proteomes" id="UP000236641">
    <property type="component" value="Unassembled WGS sequence"/>
</dbReference>
<dbReference type="OrthoDB" id="5348860at2"/>
<name>A0A2K1DX89_9FLAO</name>
<reference evidence="1 2" key="1">
    <citation type="submission" date="2018-01" db="EMBL/GenBank/DDBJ databases">
        <title>The draft genome of Hanstruepera neustonica JCM19743.</title>
        <authorList>
            <person name="He R.-H."/>
            <person name="Du Z.-J."/>
        </authorList>
    </citation>
    <scope>NUCLEOTIDE SEQUENCE [LARGE SCALE GENOMIC DNA]</scope>
    <source>
        <strain evidence="1 2">JCM19743</strain>
    </source>
</reference>
<protein>
    <submittedName>
        <fullName evidence="1">Uncharacterized protein</fullName>
    </submittedName>
</protein>
<gene>
    <name evidence="1" type="ORF">C1T31_10750</name>
</gene>
<sequence length="192" mass="22088">MKKIFPFIILVLLLISNCKNDKVKETTISPKIEDESVEIEHVVKDDTAEKIKTFLTDTYLKNDLEILQEINRKFQYHEVDLNHDDQNEIFVRFMSPYFCGTGGCTFLLLDSNMNMITQFSVTRAPIFVEQTDKNGWSILLVKDSGVFKELVYENGSYPNNPSVLPKAPYDAPSGHALILFDENYSNEKTITY</sequence>
<evidence type="ECO:0000313" key="2">
    <source>
        <dbReference type="Proteomes" id="UP000236641"/>
    </source>
</evidence>
<keyword evidence="2" id="KW-1185">Reference proteome</keyword>
<dbReference type="AlphaFoldDB" id="A0A2K1DX89"/>
<proteinExistence type="predicted"/>
<comment type="caution">
    <text evidence="1">The sequence shown here is derived from an EMBL/GenBank/DDBJ whole genome shotgun (WGS) entry which is preliminary data.</text>
</comment>
<organism evidence="1 2">
    <name type="scientific">Hanstruepera neustonica</name>
    <dbReference type="NCBI Taxonomy" id="1445657"/>
    <lineage>
        <taxon>Bacteria</taxon>
        <taxon>Pseudomonadati</taxon>
        <taxon>Bacteroidota</taxon>
        <taxon>Flavobacteriia</taxon>
        <taxon>Flavobacteriales</taxon>
        <taxon>Flavobacteriaceae</taxon>
        <taxon>Hanstruepera</taxon>
    </lineage>
</organism>